<dbReference type="AlphaFoldDB" id="A0A076Z317"/>
<protein>
    <submittedName>
        <fullName evidence="6">ABC transporter ATP-binding protein</fullName>
    </submittedName>
</protein>
<dbReference type="PROSITE" id="PS50893">
    <property type="entry name" value="ABC_TRANSPORTER_2"/>
    <property type="match status" value="1"/>
</dbReference>
<evidence type="ECO:0000313" key="6">
    <source>
        <dbReference type="EMBL" id="RDY80478.1"/>
    </source>
</evidence>
<dbReference type="InterPro" id="IPR017871">
    <property type="entry name" value="ABC_transporter-like_CS"/>
</dbReference>
<dbReference type="Proteomes" id="UP001230629">
    <property type="component" value="Unassembled WGS sequence"/>
</dbReference>
<dbReference type="EMBL" id="QHGZ01000169">
    <property type="protein sequence ID" value="RDY80478.1"/>
    <property type="molecule type" value="Genomic_DNA"/>
</dbReference>
<dbReference type="Pfam" id="PF00005">
    <property type="entry name" value="ABC_tran"/>
    <property type="match status" value="1"/>
</dbReference>
<dbReference type="RefSeq" id="WP_000462434.1">
    <property type="nucleotide sequence ID" value="NZ_BCNI01000030.1"/>
</dbReference>
<evidence type="ECO:0000313" key="5">
    <source>
        <dbReference type="EMBL" id="MDK6898599.1"/>
    </source>
</evidence>
<evidence type="ECO:0000313" key="7">
    <source>
        <dbReference type="Proteomes" id="UP000256718"/>
    </source>
</evidence>
<comment type="similarity">
    <text evidence="1">Belongs to the ABC transporter superfamily.</text>
</comment>
<dbReference type="SMART" id="SM00382">
    <property type="entry name" value="AAA"/>
    <property type="match status" value="1"/>
</dbReference>
<evidence type="ECO:0000256" key="1">
    <source>
        <dbReference type="ARBA" id="ARBA00005417"/>
    </source>
</evidence>
<dbReference type="InterPro" id="IPR015854">
    <property type="entry name" value="ABC_transpr_LolD-like"/>
</dbReference>
<keyword evidence="2" id="KW-0547">Nucleotide-binding</keyword>
<dbReference type="SUPFAM" id="SSF52540">
    <property type="entry name" value="P-loop containing nucleoside triphosphate hydrolases"/>
    <property type="match status" value="1"/>
</dbReference>
<evidence type="ECO:0000256" key="2">
    <source>
        <dbReference type="ARBA" id="ARBA00022741"/>
    </source>
</evidence>
<dbReference type="InterPro" id="IPR003593">
    <property type="entry name" value="AAA+_ATPase"/>
</dbReference>
<proteinExistence type="inferred from homology"/>
<name>A0A076Z317_STRAG</name>
<feature type="domain" description="ABC transporter" evidence="4">
    <location>
        <begin position="2"/>
        <end position="220"/>
    </location>
</feature>
<evidence type="ECO:0000259" key="4">
    <source>
        <dbReference type="PROSITE" id="PS50893"/>
    </source>
</evidence>
<dbReference type="PROSITE" id="PS00211">
    <property type="entry name" value="ABC_TRANSPORTER_1"/>
    <property type="match status" value="1"/>
</dbReference>
<evidence type="ECO:0000256" key="3">
    <source>
        <dbReference type="ARBA" id="ARBA00022840"/>
    </source>
</evidence>
<dbReference type="GO" id="GO:0022857">
    <property type="term" value="F:transmembrane transporter activity"/>
    <property type="evidence" value="ECO:0007669"/>
    <property type="project" value="TreeGrafter"/>
</dbReference>
<dbReference type="EMBL" id="JASOIH010000001">
    <property type="protein sequence ID" value="MDK6898599.1"/>
    <property type="molecule type" value="Genomic_DNA"/>
</dbReference>
<dbReference type="PANTHER" id="PTHR24220">
    <property type="entry name" value="IMPORT ATP-BINDING PROTEIN"/>
    <property type="match status" value="1"/>
</dbReference>
<reference evidence="6 7" key="1">
    <citation type="journal article" date="2018" name="Emerg. Microbes Infect.">
        <title>Phenotypic and molecular analysis of nontypeable Group B streptococci: identification of cps2a and hybrid cps2a/cps5 Group B streptococcal capsule gene clusters.</title>
        <authorList>
            <person name="Alhhazmi A."/>
            <person name="Tyrrell G.J."/>
        </authorList>
    </citation>
    <scope>NUCLEOTIDE SEQUENCE [LARGE SCALE GENOMIC DNA]</scope>
    <source>
        <strain evidence="6 7">PLGBS17</strain>
    </source>
</reference>
<dbReference type="PANTHER" id="PTHR24220:SF689">
    <property type="entry name" value="LIPOPROTEIN-RELEASING SYSTEM ATP-BINDING PROTEIN LOLD"/>
    <property type="match status" value="1"/>
</dbReference>
<comment type="caution">
    <text evidence="6">The sequence shown here is derived from an EMBL/GenBank/DDBJ whole genome shotgun (WGS) entry which is preliminary data.</text>
</comment>
<organism evidence="6 7">
    <name type="scientific">Streptococcus agalactiae</name>
    <dbReference type="NCBI Taxonomy" id="1311"/>
    <lineage>
        <taxon>Bacteria</taxon>
        <taxon>Bacillati</taxon>
        <taxon>Bacillota</taxon>
        <taxon>Bacilli</taxon>
        <taxon>Lactobacillales</taxon>
        <taxon>Streptococcaceae</taxon>
        <taxon>Streptococcus</taxon>
    </lineage>
</organism>
<dbReference type="Proteomes" id="UP000256718">
    <property type="component" value="Unassembled WGS sequence"/>
</dbReference>
<dbReference type="GO" id="GO:0016887">
    <property type="term" value="F:ATP hydrolysis activity"/>
    <property type="evidence" value="ECO:0007669"/>
    <property type="project" value="InterPro"/>
</dbReference>
<dbReference type="Gene3D" id="3.40.50.300">
    <property type="entry name" value="P-loop containing nucleotide triphosphate hydrolases"/>
    <property type="match status" value="1"/>
</dbReference>
<accession>A0A076Z317</accession>
<dbReference type="InterPro" id="IPR003439">
    <property type="entry name" value="ABC_transporter-like_ATP-bd"/>
</dbReference>
<sequence length="223" mass="25070">MFELKNIAYRYKGNDNKTLENINYSFQSGVFYTILGNSDSGKTTLLSLMAGLDSPTEGQVLFNKKDIKEAGYAQHRKKNIALVFQNYNLLDYLTPLENVQLVKPTADKQLLLDLGLKEDMLTRNILRLSGGQQQRVAIARALVAGTPAILLDEPTGNLDFDIARDITMRLKDFAHKEKRCVIMVTHSREIAHMADTALQLTGDNLKELSKESIAQSILQQRNL</sequence>
<keyword evidence="3 6" id="KW-0067">ATP-binding</keyword>
<gene>
    <name evidence="6" type="ORF">C4618_07900</name>
    <name evidence="5" type="ORF">QP229_01135</name>
</gene>
<dbReference type="InterPro" id="IPR027417">
    <property type="entry name" value="P-loop_NTPase"/>
</dbReference>
<reference evidence="5" key="2">
    <citation type="submission" date="2023-05" db="EMBL/GenBank/DDBJ databases">
        <title>Cataloging the Phylogenetic Diversity of Human Bladder Bacteria.</title>
        <authorList>
            <person name="Du J."/>
        </authorList>
    </citation>
    <scope>NUCLEOTIDE SEQUENCE</scope>
    <source>
        <strain evidence="5">UMB8703</strain>
    </source>
</reference>
<dbReference type="OMA" id="GEWLERF"/>
<dbReference type="GO" id="GO:0005524">
    <property type="term" value="F:ATP binding"/>
    <property type="evidence" value="ECO:0007669"/>
    <property type="project" value="UniProtKB-KW"/>
</dbReference>
<dbReference type="GO" id="GO:0005886">
    <property type="term" value="C:plasma membrane"/>
    <property type="evidence" value="ECO:0007669"/>
    <property type="project" value="TreeGrafter"/>
</dbReference>